<evidence type="ECO:0000313" key="2">
    <source>
        <dbReference type="Proteomes" id="UP000008983"/>
    </source>
</evidence>
<gene>
    <name evidence="1" type="ORF">IMG5_106940</name>
</gene>
<dbReference type="AlphaFoldDB" id="G0QT88"/>
<dbReference type="Proteomes" id="UP000008983">
    <property type="component" value="Unassembled WGS sequence"/>
</dbReference>
<protein>
    <submittedName>
        <fullName evidence="1">Uncharacterized protein</fullName>
    </submittedName>
</protein>
<dbReference type="EMBL" id="GL983847">
    <property type="protein sequence ID" value="EGR31561.1"/>
    <property type="molecule type" value="Genomic_DNA"/>
</dbReference>
<dbReference type="OrthoDB" id="294134at2759"/>
<dbReference type="GeneID" id="14907709"/>
<sequence length="177" mass="21081">FLNNMYTSQSIKIIESSIIIFLKGLLKLEEIRNAVLIFVLKEMEHQTTGLPLNEDVINNLLMKINKVISQDILKEWIKKCSEIVEYKGIIQIHEFLYLVCNTVQRHQFIDKIPKIPMDIERDKYGLFKIESAKASTQKNPDAKIQNHMKYQYNLEKMVFEGRQMYKKEECKQRNRRI</sequence>
<name>G0QT88_ICHMU</name>
<dbReference type="RefSeq" id="XP_004035047.1">
    <property type="nucleotide sequence ID" value="XM_004034999.1"/>
</dbReference>
<reference evidence="1 2" key="1">
    <citation type="submission" date="2011-07" db="EMBL/GenBank/DDBJ databases">
        <authorList>
            <person name="Coyne R."/>
            <person name="Brami D."/>
            <person name="Johnson J."/>
            <person name="Hostetler J."/>
            <person name="Hannick L."/>
            <person name="Clark T."/>
            <person name="Cassidy-Hanley D."/>
            <person name="Inman J."/>
        </authorList>
    </citation>
    <scope>NUCLEOTIDE SEQUENCE [LARGE SCALE GENOMIC DNA]</scope>
    <source>
        <strain evidence="1 2">G5</strain>
    </source>
</reference>
<dbReference type="eggNOG" id="ENOG502SN4J">
    <property type="taxonomic scope" value="Eukaryota"/>
</dbReference>
<evidence type="ECO:0000313" key="1">
    <source>
        <dbReference type="EMBL" id="EGR31561.1"/>
    </source>
</evidence>
<accession>G0QT88</accession>
<proteinExistence type="predicted"/>
<organism evidence="1 2">
    <name type="scientific">Ichthyophthirius multifiliis</name>
    <name type="common">White spot disease agent</name>
    <name type="synonym">Ich</name>
    <dbReference type="NCBI Taxonomy" id="5932"/>
    <lineage>
        <taxon>Eukaryota</taxon>
        <taxon>Sar</taxon>
        <taxon>Alveolata</taxon>
        <taxon>Ciliophora</taxon>
        <taxon>Intramacronucleata</taxon>
        <taxon>Oligohymenophorea</taxon>
        <taxon>Hymenostomatida</taxon>
        <taxon>Ophryoglenina</taxon>
        <taxon>Ichthyophthirius</taxon>
    </lineage>
</organism>
<feature type="non-terminal residue" evidence="1">
    <location>
        <position position="1"/>
    </location>
</feature>
<dbReference type="InParanoid" id="G0QT88"/>
<keyword evidence="2" id="KW-1185">Reference proteome</keyword>